<dbReference type="OrthoDB" id="8965111at2"/>
<dbReference type="HOGENOM" id="CLU_164607_0_0_4"/>
<geneLocation type="plasmid" evidence="1">
    <name>megaplasmid</name>
</geneLocation>
<dbReference type="AlphaFoldDB" id="Q46NC0"/>
<accession>Q46NC0</accession>
<evidence type="ECO:0008006" key="2">
    <source>
        <dbReference type="Google" id="ProtNLM"/>
    </source>
</evidence>
<protein>
    <recommendedName>
        <fullName evidence="2">PHA-granule associated protein 4</fullName>
    </recommendedName>
</protein>
<dbReference type="KEGG" id="reu:Reut_C6021"/>
<proteinExistence type="predicted"/>
<sequence length="124" mass="14270">MTFFVAHNRASAVEHINLRKGDTVDLDYETAWQDAIELGRLGEECGVSVQFRTIEHIAVRSPEALIRGLRATKSTFRQRYLYCLFDLMELSESCLDELEARAVQHGDYLMAAHLLTETTLTWEY</sequence>
<dbReference type="EMBL" id="CP000092">
    <property type="protein sequence ID" value="AAZ65351.1"/>
    <property type="molecule type" value="Genomic_DNA"/>
</dbReference>
<reference evidence="1" key="1">
    <citation type="submission" date="2005-08" db="EMBL/GenBank/DDBJ databases">
        <title>Complete sequence of a megaplasmid of Ralstonia eutropha JMP134.</title>
        <authorList>
            <person name="Copeland A."/>
            <person name="Lucas S."/>
            <person name="Lapidus A."/>
            <person name="Barry K."/>
            <person name="Detter J.C."/>
            <person name="Glavina T."/>
            <person name="Hammon N."/>
            <person name="Israni S."/>
            <person name="Pitluck S."/>
            <person name="Goltsman E."/>
            <person name="Martinez M."/>
            <person name="Vergez L."/>
            <person name="Larimer F."/>
            <person name="Land M."/>
            <person name="Lykidis A."/>
            <person name="Richardson P."/>
        </authorList>
    </citation>
    <scope>NUCLEOTIDE SEQUENCE [LARGE SCALE GENOMIC DNA]</scope>
    <source>
        <strain evidence="1">JMP134</strain>
        <plasmid evidence="1">megaplasmid</plasmid>
    </source>
</reference>
<organism evidence="1">
    <name type="scientific">Cupriavidus pinatubonensis (strain JMP 134 / LMG 1197)</name>
    <name type="common">Cupriavidus necator (strain JMP 134)</name>
    <dbReference type="NCBI Taxonomy" id="264198"/>
    <lineage>
        <taxon>Bacteria</taxon>
        <taxon>Pseudomonadati</taxon>
        <taxon>Pseudomonadota</taxon>
        <taxon>Betaproteobacteria</taxon>
        <taxon>Burkholderiales</taxon>
        <taxon>Burkholderiaceae</taxon>
        <taxon>Cupriavidus</taxon>
    </lineage>
</organism>
<gene>
    <name evidence="1" type="ordered locus">Reut_C6021</name>
</gene>
<keyword evidence="1" id="KW-0614">Plasmid</keyword>
<name>Q46NC0_CUPPJ</name>
<evidence type="ECO:0000313" key="1">
    <source>
        <dbReference type="EMBL" id="AAZ65351.1"/>
    </source>
</evidence>